<evidence type="ECO:0000256" key="4">
    <source>
        <dbReference type="ARBA" id="ARBA00022989"/>
    </source>
</evidence>
<evidence type="ECO:0000313" key="7">
    <source>
        <dbReference type="EMBL" id="HIQ97094.1"/>
    </source>
</evidence>
<feature type="transmembrane region" description="Helical" evidence="6">
    <location>
        <begin position="155"/>
        <end position="172"/>
    </location>
</feature>
<comment type="subcellular location">
    <subcellularLocation>
        <location evidence="1">Cell membrane</location>
        <topology evidence="1">Multi-pass membrane protein</topology>
    </subcellularLocation>
</comment>
<keyword evidence="2" id="KW-1003">Cell membrane</keyword>
<evidence type="ECO:0000256" key="3">
    <source>
        <dbReference type="ARBA" id="ARBA00022692"/>
    </source>
</evidence>
<comment type="caution">
    <text evidence="7">The sequence shown here is derived from an EMBL/GenBank/DDBJ whole genome shotgun (WGS) entry which is preliminary data.</text>
</comment>
<keyword evidence="4 6" id="KW-1133">Transmembrane helix</keyword>
<gene>
    <name evidence="7" type="ORF">IAB26_11095</name>
</gene>
<keyword evidence="3 6" id="KW-0812">Transmembrane</keyword>
<reference evidence="7" key="1">
    <citation type="submission" date="2020-10" db="EMBL/GenBank/DDBJ databases">
        <authorList>
            <person name="Gilroy R."/>
        </authorList>
    </citation>
    <scope>NUCLEOTIDE SEQUENCE</scope>
    <source>
        <strain evidence="7">ChiSjej3B21-11622</strain>
    </source>
</reference>
<dbReference type="EMBL" id="DVFT01000160">
    <property type="protein sequence ID" value="HIQ97094.1"/>
    <property type="molecule type" value="Genomic_DNA"/>
</dbReference>
<dbReference type="Pfam" id="PF13346">
    <property type="entry name" value="ABC2_membrane_5"/>
    <property type="match status" value="1"/>
</dbReference>
<dbReference type="Proteomes" id="UP000886886">
    <property type="component" value="Unassembled WGS sequence"/>
</dbReference>
<dbReference type="PANTHER" id="PTHR30294">
    <property type="entry name" value="MEMBRANE COMPONENT OF ABC TRANSPORTER YHHJ-RELATED"/>
    <property type="match status" value="1"/>
</dbReference>
<feature type="transmembrane region" description="Helical" evidence="6">
    <location>
        <begin position="41"/>
        <end position="63"/>
    </location>
</feature>
<feature type="transmembrane region" description="Helical" evidence="6">
    <location>
        <begin position="209"/>
        <end position="228"/>
    </location>
</feature>
<dbReference type="GO" id="GO:0140359">
    <property type="term" value="F:ABC-type transporter activity"/>
    <property type="evidence" value="ECO:0007669"/>
    <property type="project" value="InterPro"/>
</dbReference>
<evidence type="ECO:0000313" key="8">
    <source>
        <dbReference type="Proteomes" id="UP000886886"/>
    </source>
</evidence>
<feature type="transmembrane region" description="Helical" evidence="6">
    <location>
        <begin position="12"/>
        <end position="35"/>
    </location>
</feature>
<sequence length="287" mass="31490">MKTICKKEIRSYLTSMTGYVFIAFVLLLAGIYFTVYHMLQGYPIFGVTLDSMSFVFLIITPILTMRALAEEQRAKTDQLLFTSPLSVKDIVMGKYLGMISIFGITVLILCLFPLIMLAYGEVSLPMAYTALLGFFLLGCASISVGLFVSSITESPVIAAVITFGVLFVSYLIDGINSMLGQTAATSTLIFAILILGVAVIVYSVLKNSLLAILIGVLGEAVLMVIYFVNSSLLEGAIQNFLDIFNLTSHFTDFTNGILSLSHIVYYMTVIGVCLFLTVQSIQKRRWS</sequence>
<organism evidence="7 8">
    <name type="scientific">Candidatus Limivivens merdigallinarum</name>
    <dbReference type="NCBI Taxonomy" id="2840859"/>
    <lineage>
        <taxon>Bacteria</taxon>
        <taxon>Bacillati</taxon>
        <taxon>Bacillota</taxon>
        <taxon>Clostridia</taxon>
        <taxon>Lachnospirales</taxon>
        <taxon>Lachnospiraceae</taxon>
        <taxon>Lachnospiraceae incertae sedis</taxon>
        <taxon>Candidatus Limivivens</taxon>
    </lineage>
</organism>
<keyword evidence="5 6" id="KW-0472">Membrane</keyword>
<proteinExistence type="predicted"/>
<feature type="transmembrane region" description="Helical" evidence="6">
    <location>
        <begin position="178"/>
        <end position="202"/>
    </location>
</feature>
<feature type="transmembrane region" description="Helical" evidence="6">
    <location>
        <begin position="126"/>
        <end position="148"/>
    </location>
</feature>
<dbReference type="AlphaFoldDB" id="A0A9D0ZWK6"/>
<protein>
    <submittedName>
        <fullName evidence="7">ABC transporter permease</fullName>
    </submittedName>
</protein>
<evidence type="ECO:0000256" key="6">
    <source>
        <dbReference type="SAM" id="Phobius"/>
    </source>
</evidence>
<evidence type="ECO:0000256" key="2">
    <source>
        <dbReference type="ARBA" id="ARBA00022475"/>
    </source>
</evidence>
<dbReference type="GO" id="GO:0005886">
    <property type="term" value="C:plasma membrane"/>
    <property type="evidence" value="ECO:0007669"/>
    <property type="project" value="UniProtKB-SubCell"/>
</dbReference>
<dbReference type="PANTHER" id="PTHR30294:SF29">
    <property type="entry name" value="MULTIDRUG ABC TRANSPORTER PERMEASE YBHS-RELATED"/>
    <property type="match status" value="1"/>
</dbReference>
<dbReference type="InterPro" id="IPR025699">
    <property type="entry name" value="ABC2_memb-like"/>
</dbReference>
<evidence type="ECO:0000256" key="5">
    <source>
        <dbReference type="ARBA" id="ARBA00023136"/>
    </source>
</evidence>
<reference evidence="7" key="2">
    <citation type="journal article" date="2021" name="PeerJ">
        <title>Extensive microbial diversity within the chicken gut microbiome revealed by metagenomics and culture.</title>
        <authorList>
            <person name="Gilroy R."/>
            <person name="Ravi A."/>
            <person name="Getino M."/>
            <person name="Pursley I."/>
            <person name="Horton D.L."/>
            <person name="Alikhan N.F."/>
            <person name="Baker D."/>
            <person name="Gharbi K."/>
            <person name="Hall N."/>
            <person name="Watson M."/>
            <person name="Adriaenssens E.M."/>
            <person name="Foster-Nyarko E."/>
            <person name="Jarju S."/>
            <person name="Secka A."/>
            <person name="Antonio M."/>
            <person name="Oren A."/>
            <person name="Chaudhuri R.R."/>
            <person name="La Ragione R."/>
            <person name="Hildebrand F."/>
            <person name="Pallen M.J."/>
        </authorList>
    </citation>
    <scope>NUCLEOTIDE SEQUENCE</scope>
    <source>
        <strain evidence="7">ChiSjej3B21-11622</strain>
    </source>
</reference>
<feature type="transmembrane region" description="Helical" evidence="6">
    <location>
        <begin position="263"/>
        <end position="281"/>
    </location>
</feature>
<dbReference type="InterPro" id="IPR051449">
    <property type="entry name" value="ABC-2_transporter_component"/>
</dbReference>
<accession>A0A9D0ZWK6</accession>
<feature type="transmembrane region" description="Helical" evidence="6">
    <location>
        <begin position="95"/>
        <end position="120"/>
    </location>
</feature>
<name>A0A9D0ZWK6_9FIRM</name>
<evidence type="ECO:0000256" key="1">
    <source>
        <dbReference type="ARBA" id="ARBA00004651"/>
    </source>
</evidence>